<evidence type="ECO:0000313" key="1">
    <source>
        <dbReference type="EMBL" id="PKI42973.1"/>
    </source>
</evidence>
<organism evidence="1 2">
    <name type="scientific">Punica granatum</name>
    <name type="common">Pomegranate</name>
    <dbReference type="NCBI Taxonomy" id="22663"/>
    <lineage>
        <taxon>Eukaryota</taxon>
        <taxon>Viridiplantae</taxon>
        <taxon>Streptophyta</taxon>
        <taxon>Embryophyta</taxon>
        <taxon>Tracheophyta</taxon>
        <taxon>Spermatophyta</taxon>
        <taxon>Magnoliopsida</taxon>
        <taxon>eudicotyledons</taxon>
        <taxon>Gunneridae</taxon>
        <taxon>Pentapetalae</taxon>
        <taxon>rosids</taxon>
        <taxon>malvids</taxon>
        <taxon>Myrtales</taxon>
        <taxon>Lythraceae</taxon>
        <taxon>Punica</taxon>
    </lineage>
</organism>
<comment type="caution">
    <text evidence="1">The sequence shown here is derived from an EMBL/GenBank/DDBJ whole genome shotgun (WGS) entry which is preliminary data.</text>
</comment>
<dbReference type="EMBL" id="PGOL01003125">
    <property type="protein sequence ID" value="PKI42973.1"/>
    <property type="molecule type" value="Genomic_DNA"/>
</dbReference>
<name>A0A2I0IGR5_PUNGR</name>
<dbReference type="Proteomes" id="UP000233551">
    <property type="component" value="Unassembled WGS sequence"/>
</dbReference>
<protein>
    <submittedName>
        <fullName evidence="1">Uncharacterized protein</fullName>
    </submittedName>
</protein>
<gene>
    <name evidence="1" type="ORF">CRG98_036771</name>
</gene>
<dbReference type="AlphaFoldDB" id="A0A2I0IGR5"/>
<reference evidence="1 2" key="1">
    <citation type="submission" date="2017-11" db="EMBL/GenBank/DDBJ databases">
        <title>De-novo sequencing of pomegranate (Punica granatum L.) genome.</title>
        <authorList>
            <person name="Akparov Z."/>
            <person name="Amiraslanov A."/>
            <person name="Hajiyeva S."/>
            <person name="Abbasov M."/>
            <person name="Kaur K."/>
            <person name="Hamwieh A."/>
            <person name="Solovyev V."/>
            <person name="Salamov A."/>
            <person name="Braich B."/>
            <person name="Kosarev P."/>
            <person name="Mahmoud A."/>
            <person name="Hajiyev E."/>
            <person name="Babayeva S."/>
            <person name="Izzatullayeva V."/>
            <person name="Mammadov A."/>
            <person name="Mammadov A."/>
            <person name="Sharifova S."/>
            <person name="Ojaghi J."/>
            <person name="Eynullazada K."/>
            <person name="Bayramov B."/>
            <person name="Abdulazimova A."/>
            <person name="Shahmuradov I."/>
        </authorList>
    </citation>
    <scope>NUCLEOTIDE SEQUENCE [LARGE SCALE GENOMIC DNA]</scope>
    <source>
        <strain evidence="2">cv. AG2017</strain>
        <tissue evidence="1">Leaf</tissue>
    </source>
</reference>
<keyword evidence="2" id="KW-1185">Reference proteome</keyword>
<sequence length="74" mass="8421">MTLSGKDTAFLRELKIESSTDRQTNTHTHTHTQTSYFDVSLLTEKKEAEGKKKKSDMRVGHVCVCPYKIFTITA</sequence>
<proteinExistence type="predicted"/>
<accession>A0A2I0IGR5</accession>
<evidence type="ECO:0000313" key="2">
    <source>
        <dbReference type="Proteomes" id="UP000233551"/>
    </source>
</evidence>